<evidence type="ECO:0000313" key="3">
    <source>
        <dbReference type="Proteomes" id="UP000235392"/>
    </source>
</evidence>
<comment type="caution">
    <text evidence="2">The sequence shown here is derived from an EMBL/GenBank/DDBJ whole genome shotgun (WGS) entry which is preliminary data.</text>
</comment>
<organism evidence="2 3">
    <name type="scientific">Puccinia coronata f. sp. avenae</name>
    <dbReference type="NCBI Taxonomy" id="200324"/>
    <lineage>
        <taxon>Eukaryota</taxon>
        <taxon>Fungi</taxon>
        <taxon>Dikarya</taxon>
        <taxon>Basidiomycota</taxon>
        <taxon>Pucciniomycotina</taxon>
        <taxon>Pucciniomycetes</taxon>
        <taxon>Pucciniales</taxon>
        <taxon>Pucciniaceae</taxon>
        <taxon>Puccinia</taxon>
    </lineage>
</organism>
<sequence length="83" mass="8874">MGSPQAPALPGSRWAPAWHPWAAHGLLVGLMPGSWYQVDAPVVPRHSASQALLAYVVSRLQQQPRPPQGALPNGRPWAAQPSP</sequence>
<dbReference type="Proteomes" id="UP000235392">
    <property type="component" value="Unassembled WGS sequence"/>
</dbReference>
<proteinExistence type="predicted"/>
<feature type="region of interest" description="Disordered" evidence="1">
    <location>
        <begin position="63"/>
        <end position="83"/>
    </location>
</feature>
<evidence type="ECO:0000313" key="2">
    <source>
        <dbReference type="EMBL" id="PLW40065.1"/>
    </source>
</evidence>
<name>A0A2N5UQM8_9BASI</name>
<accession>A0A2N5UQM8</accession>
<gene>
    <name evidence="2" type="ORF">PCASD_11757</name>
</gene>
<reference evidence="2 3" key="1">
    <citation type="submission" date="2017-11" db="EMBL/GenBank/DDBJ databases">
        <title>De novo assembly and phasing of dikaryotic genomes from two isolates of Puccinia coronata f. sp. avenae, the causal agent of oat crown rust.</title>
        <authorList>
            <person name="Miller M.E."/>
            <person name="Zhang Y."/>
            <person name="Omidvar V."/>
            <person name="Sperschneider J."/>
            <person name="Schwessinger B."/>
            <person name="Raley C."/>
            <person name="Palmer J.M."/>
            <person name="Garnica D."/>
            <person name="Upadhyaya N."/>
            <person name="Rathjen J."/>
            <person name="Taylor J.M."/>
            <person name="Park R.F."/>
            <person name="Dodds P.N."/>
            <person name="Hirsch C.D."/>
            <person name="Kianian S.F."/>
            <person name="Figueroa M."/>
        </authorList>
    </citation>
    <scope>NUCLEOTIDE SEQUENCE [LARGE SCALE GENOMIC DNA]</scope>
    <source>
        <strain evidence="2">12SD80</strain>
    </source>
</reference>
<dbReference type="EMBL" id="PGCI01000107">
    <property type="protein sequence ID" value="PLW40065.1"/>
    <property type="molecule type" value="Genomic_DNA"/>
</dbReference>
<dbReference type="AlphaFoldDB" id="A0A2N5UQM8"/>
<protein>
    <submittedName>
        <fullName evidence="2">Uncharacterized protein</fullName>
    </submittedName>
</protein>
<evidence type="ECO:0000256" key="1">
    <source>
        <dbReference type="SAM" id="MobiDB-lite"/>
    </source>
</evidence>